<evidence type="ECO:0000256" key="6">
    <source>
        <dbReference type="PROSITE-ProRule" id="PRU01240"/>
    </source>
</evidence>
<evidence type="ECO:0000259" key="9">
    <source>
        <dbReference type="Pfam" id="PF00082"/>
    </source>
</evidence>
<evidence type="ECO:0000259" key="10">
    <source>
        <dbReference type="Pfam" id="PF18962"/>
    </source>
</evidence>
<keyword evidence="4 6" id="KW-0378">Hydrolase</keyword>
<feature type="active site" description="Charge relay system" evidence="6">
    <location>
        <position position="148"/>
    </location>
</feature>
<evidence type="ECO:0000256" key="8">
    <source>
        <dbReference type="SAM" id="SignalP"/>
    </source>
</evidence>
<dbReference type="Proteomes" id="UP001549146">
    <property type="component" value="Unassembled WGS sequence"/>
</dbReference>
<accession>A0ABV2LVU6</accession>
<keyword evidence="3 8" id="KW-0732">Signal</keyword>
<dbReference type="NCBIfam" id="TIGR04183">
    <property type="entry name" value="Por_Secre_tail"/>
    <property type="match status" value="1"/>
</dbReference>
<feature type="domain" description="Peptidase S8/S53" evidence="9">
    <location>
        <begin position="139"/>
        <end position="391"/>
    </location>
</feature>
<reference evidence="11 12" key="1">
    <citation type="submission" date="2024-06" db="EMBL/GenBank/DDBJ databases">
        <title>Genomic Encyclopedia of Type Strains, Phase IV (KMG-IV): sequencing the most valuable type-strain genomes for metagenomic binning, comparative biology and taxonomic classification.</title>
        <authorList>
            <person name="Goeker M."/>
        </authorList>
    </citation>
    <scope>NUCLEOTIDE SEQUENCE [LARGE SCALE GENOMIC DNA]</scope>
    <source>
        <strain evidence="11 12">DSM 29388</strain>
    </source>
</reference>
<feature type="domain" description="Secretion system C-terminal sorting" evidence="10">
    <location>
        <begin position="464"/>
        <end position="535"/>
    </location>
</feature>
<name>A0ABV2LVU6_9FLAO</name>
<feature type="chain" id="PRO_5045099861" evidence="8">
    <location>
        <begin position="19"/>
        <end position="537"/>
    </location>
</feature>
<sequence length="537" mass="58005">MKKFTLLAMGLFMGVASAQNSGFEEGEILVRLTEGTNPEQFFSRNANVVISQDAEQISKVLNIWRIKVNTNSFTEKQAVREMYKDANIIDAQLNHHISLRNEPNDPRYGQQWQYYQANDRDIDADEAWEITTGGTTADGKEIVVAVLDDGVNANHPDLAANLWVNSGEIPGNGIDDDGNGFIDDVHGWNFSSNSPNINTMGWHGTPVSGIVGAVGNNDVGVAGVNWDVKIMTIIYAGVLESQVISAYDYALQARLAYNETNGEEGAFVVATNSSWGINMGQPDDVPLWCEFYNAMGEAGILSPAATANANFNIDVVGDLPTACSSEYMIAVTNTNQSDVKVNQAGYGATTIDLGAPGENAYTLTSNNYGGFGGTSGATPHVTGTVALLYSAPCNSFAALVNDDPAEAARKVRDYIFEGVDPNASLQGITVTGGRLNVNNALQLLMDECEDLKVEDLNYAEQVEIYPNPASQVLNISNKENKAIEIVEIFSMDGKLVKSQINVMGNQIQLSELPAGVYKVRIKFQGKKGLVTKKLIKK</sequence>
<protein>
    <submittedName>
        <fullName evidence="11">Subtilisin family serine protease</fullName>
    </submittedName>
</protein>
<dbReference type="PROSITE" id="PS51892">
    <property type="entry name" value="SUBTILASE"/>
    <property type="match status" value="1"/>
</dbReference>
<keyword evidence="2 6" id="KW-0645">Protease</keyword>
<dbReference type="PROSITE" id="PS00138">
    <property type="entry name" value="SUBTILASE_SER"/>
    <property type="match status" value="1"/>
</dbReference>
<dbReference type="Gene3D" id="3.40.50.200">
    <property type="entry name" value="Peptidase S8/S53 domain"/>
    <property type="match status" value="1"/>
</dbReference>
<dbReference type="GO" id="GO:0008233">
    <property type="term" value="F:peptidase activity"/>
    <property type="evidence" value="ECO:0007669"/>
    <property type="project" value="UniProtKB-KW"/>
</dbReference>
<gene>
    <name evidence="11" type="ORF">ABID46_002160</name>
</gene>
<dbReference type="GO" id="GO:0006508">
    <property type="term" value="P:proteolysis"/>
    <property type="evidence" value="ECO:0007669"/>
    <property type="project" value="UniProtKB-KW"/>
</dbReference>
<dbReference type="InterPro" id="IPR034204">
    <property type="entry name" value="PfSUB1-like_cat_dom"/>
</dbReference>
<evidence type="ECO:0000256" key="5">
    <source>
        <dbReference type="ARBA" id="ARBA00022825"/>
    </source>
</evidence>
<proteinExistence type="inferred from homology"/>
<comment type="caution">
    <text evidence="11">The sequence shown here is derived from an EMBL/GenBank/DDBJ whole genome shotgun (WGS) entry which is preliminary data.</text>
</comment>
<feature type="signal peptide" evidence="8">
    <location>
        <begin position="1"/>
        <end position="18"/>
    </location>
</feature>
<keyword evidence="5 6" id="KW-0720">Serine protease</keyword>
<evidence type="ECO:0000256" key="3">
    <source>
        <dbReference type="ARBA" id="ARBA00022729"/>
    </source>
</evidence>
<dbReference type="InterPro" id="IPR000209">
    <property type="entry name" value="Peptidase_S8/S53_dom"/>
</dbReference>
<dbReference type="Pfam" id="PF18962">
    <property type="entry name" value="Por_Secre_tail"/>
    <property type="match status" value="1"/>
</dbReference>
<dbReference type="PRINTS" id="PR00723">
    <property type="entry name" value="SUBTILISIN"/>
</dbReference>
<feature type="active site" description="Charge relay system" evidence="6">
    <location>
        <position position="203"/>
    </location>
</feature>
<dbReference type="PROSITE" id="PS00137">
    <property type="entry name" value="SUBTILASE_HIS"/>
    <property type="match status" value="1"/>
</dbReference>
<dbReference type="InterPro" id="IPR023828">
    <property type="entry name" value="Peptidase_S8_Ser-AS"/>
</dbReference>
<dbReference type="InterPro" id="IPR022398">
    <property type="entry name" value="Peptidase_S8_His-AS"/>
</dbReference>
<comment type="similarity">
    <text evidence="1 6 7">Belongs to the peptidase S8 family.</text>
</comment>
<evidence type="ECO:0000256" key="7">
    <source>
        <dbReference type="RuleBase" id="RU003355"/>
    </source>
</evidence>
<evidence type="ECO:0000256" key="4">
    <source>
        <dbReference type="ARBA" id="ARBA00022801"/>
    </source>
</evidence>
<organism evidence="11 12">
    <name type="scientific">Moheibacter stercoris</name>
    <dbReference type="NCBI Taxonomy" id="1628251"/>
    <lineage>
        <taxon>Bacteria</taxon>
        <taxon>Pseudomonadati</taxon>
        <taxon>Bacteroidota</taxon>
        <taxon>Flavobacteriia</taxon>
        <taxon>Flavobacteriales</taxon>
        <taxon>Weeksellaceae</taxon>
        <taxon>Moheibacter</taxon>
    </lineage>
</organism>
<evidence type="ECO:0000313" key="12">
    <source>
        <dbReference type="Proteomes" id="UP001549146"/>
    </source>
</evidence>
<dbReference type="InterPro" id="IPR036852">
    <property type="entry name" value="Peptidase_S8/S53_dom_sf"/>
</dbReference>
<dbReference type="PANTHER" id="PTHR43399:SF4">
    <property type="entry name" value="CELL WALL-ASSOCIATED PROTEASE"/>
    <property type="match status" value="1"/>
</dbReference>
<evidence type="ECO:0000313" key="11">
    <source>
        <dbReference type="EMBL" id="MET3732571.1"/>
    </source>
</evidence>
<dbReference type="CDD" id="cd07473">
    <property type="entry name" value="Peptidases_S8_Subtilisin_like"/>
    <property type="match status" value="1"/>
</dbReference>
<evidence type="ECO:0000256" key="1">
    <source>
        <dbReference type="ARBA" id="ARBA00011073"/>
    </source>
</evidence>
<dbReference type="RefSeq" id="WP_354509920.1">
    <property type="nucleotide sequence ID" value="NZ_JBEPMO010000014.1"/>
</dbReference>
<keyword evidence="12" id="KW-1185">Reference proteome</keyword>
<dbReference type="Pfam" id="PF00082">
    <property type="entry name" value="Peptidase_S8"/>
    <property type="match status" value="1"/>
</dbReference>
<dbReference type="InterPro" id="IPR015500">
    <property type="entry name" value="Peptidase_S8_subtilisin-rel"/>
</dbReference>
<dbReference type="InterPro" id="IPR023827">
    <property type="entry name" value="Peptidase_S8_Asp-AS"/>
</dbReference>
<dbReference type="InterPro" id="IPR051048">
    <property type="entry name" value="Peptidase_S8/S53_subtilisin"/>
</dbReference>
<dbReference type="PROSITE" id="PS00136">
    <property type="entry name" value="SUBTILASE_ASP"/>
    <property type="match status" value="1"/>
</dbReference>
<dbReference type="EMBL" id="JBEPMO010000014">
    <property type="protein sequence ID" value="MET3732571.1"/>
    <property type="molecule type" value="Genomic_DNA"/>
</dbReference>
<dbReference type="InterPro" id="IPR026444">
    <property type="entry name" value="Secre_tail"/>
</dbReference>
<feature type="active site" description="Charge relay system" evidence="6">
    <location>
        <position position="375"/>
    </location>
</feature>
<dbReference type="SUPFAM" id="SSF52743">
    <property type="entry name" value="Subtilisin-like"/>
    <property type="match status" value="1"/>
</dbReference>
<dbReference type="PANTHER" id="PTHR43399">
    <property type="entry name" value="SUBTILISIN-RELATED"/>
    <property type="match status" value="1"/>
</dbReference>
<evidence type="ECO:0000256" key="2">
    <source>
        <dbReference type="ARBA" id="ARBA00022670"/>
    </source>
</evidence>